<evidence type="ECO:0000256" key="5">
    <source>
        <dbReference type="ARBA" id="ARBA00022771"/>
    </source>
</evidence>
<evidence type="ECO:0000256" key="8">
    <source>
        <dbReference type="ARBA" id="ARBA00023125"/>
    </source>
</evidence>
<keyword evidence="4" id="KW-0677">Repeat</keyword>
<feature type="region of interest" description="Disordered" evidence="12">
    <location>
        <begin position="1092"/>
        <end position="1118"/>
    </location>
</feature>
<evidence type="ECO:0000256" key="6">
    <source>
        <dbReference type="ARBA" id="ARBA00022833"/>
    </source>
</evidence>
<feature type="domain" description="C2H2-type" evidence="13">
    <location>
        <begin position="108"/>
        <end position="135"/>
    </location>
</feature>
<organism evidence="14">
    <name type="scientific">Iconisemion striatum</name>
    <dbReference type="NCBI Taxonomy" id="60296"/>
    <lineage>
        <taxon>Eukaryota</taxon>
        <taxon>Metazoa</taxon>
        <taxon>Chordata</taxon>
        <taxon>Craniata</taxon>
        <taxon>Vertebrata</taxon>
        <taxon>Euteleostomi</taxon>
        <taxon>Actinopterygii</taxon>
        <taxon>Neopterygii</taxon>
        <taxon>Teleostei</taxon>
        <taxon>Neoteleostei</taxon>
        <taxon>Acanthomorphata</taxon>
        <taxon>Ovalentaria</taxon>
        <taxon>Atherinomorphae</taxon>
        <taxon>Cyprinodontiformes</taxon>
        <taxon>Nothobranchiidae</taxon>
        <taxon>Iconisemion</taxon>
    </lineage>
</organism>
<feature type="region of interest" description="Disordered" evidence="12">
    <location>
        <begin position="283"/>
        <end position="354"/>
    </location>
</feature>
<evidence type="ECO:0000256" key="12">
    <source>
        <dbReference type="SAM" id="MobiDB-lite"/>
    </source>
</evidence>
<reference evidence="14" key="2">
    <citation type="submission" date="2016-06" db="EMBL/GenBank/DDBJ databases">
        <title>The genome of a short-lived fish provides insights into sex chromosome evolution and the genetic control of aging.</title>
        <authorList>
            <person name="Reichwald K."/>
            <person name="Felder M."/>
            <person name="Petzold A."/>
            <person name="Koch P."/>
            <person name="Groth M."/>
            <person name="Platzer M."/>
        </authorList>
    </citation>
    <scope>NUCLEOTIDE SEQUENCE</scope>
    <source>
        <tissue evidence="14">Brain</tissue>
    </source>
</reference>
<protein>
    <submittedName>
        <fullName evidence="14">Zinc finger protein 831</fullName>
    </submittedName>
</protein>
<keyword evidence="7" id="KW-0805">Transcription regulation</keyword>
<keyword evidence="8" id="KW-0238">DNA-binding</keyword>
<accession>A0A1A7WX70</accession>
<evidence type="ECO:0000256" key="2">
    <source>
        <dbReference type="ARBA" id="ARBA00004123"/>
    </source>
</evidence>
<evidence type="ECO:0000259" key="13">
    <source>
        <dbReference type="PROSITE" id="PS50157"/>
    </source>
</evidence>
<dbReference type="GO" id="GO:0005634">
    <property type="term" value="C:nucleus"/>
    <property type="evidence" value="ECO:0007669"/>
    <property type="project" value="UniProtKB-SubCell"/>
</dbReference>
<feature type="compositionally biased region" description="Basic and acidic residues" evidence="12">
    <location>
        <begin position="328"/>
        <end position="354"/>
    </location>
</feature>
<evidence type="ECO:0000256" key="11">
    <source>
        <dbReference type="PROSITE-ProRule" id="PRU00042"/>
    </source>
</evidence>
<dbReference type="InterPro" id="IPR013087">
    <property type="entry name" value="Znf_C2H2_type"/>
</dbReference>
<feature type="non-terminal residue" evidence="14">
    <location>
        <position position="1434"/>
    </location>
</feature>
<feature type="compositionally biased region" description="Basic and acidic residues" evidence="12">
    <location>
        <begin position="1422"/>
        <end position="1434"/>
    </location>
</feature>
<gene>
    <name evidence="14" type="primary">ZNF831</name>
</gene>
<feature type="region of interest" description="Disordered" evidence="12">
    <location>
        <begin position="229"/>
        <end position="252"/>
    </location>
</feature>
<evidence type="ECO:0000256" key="3">
    <source>
        <dbReference type="ARBA" id="ARBA00022723"/>
    </source>
</evidence>
<keyword evidence="10" id="KW-0539">Nucleus</keyword>
<dbReference type="PROSITE" id="PS50157">
    <property type="entry name" value="ZINC_FINGER_C2H2_2"/>
    <property type="match status" value="2"/>
</dbReference>
<feature type="region of interest" description="Disordered" evidence="12">
    <location>
        <begin position="1306"/>
        <end position="1351"/>
    </location>
</feature>
<dbReference type="SMART" id="SM00355">
    <property type="entry name" value="ZnF_C2H2"/>
    <property type="match status" value="2"/>
</dbReference>
<sequence length="1434" mass="154709">METGKPGLASVSECISSFAAQAEKRMDMQTPLTAVYIHTVPALPVQPHIQPPAAAREPSTLHLATPPLYSTETLPFLTLHLTGGLQPRPRLSLAAVAPAAKPKSAGKHVCPHCGRDCMKPSVLEKHLRCHTGERPYPCTTCGVSFKTQSNLYKHKRTQAHARLYSESEQGSLDSIYNSKETCTSSLSLDEHSEESCSMEKHDTLLATESNPLAGAMKAHSILTNGSISEKNELGLSGHDTETNQSKVTKEEEKKMLDNTTQPLMGGRQILLQRQEATMFSKQWGSSVCRGKSQSHESTDSGFSESSDHYSSPSSVLLDHSMDSLTESNSEHLEEALSVHTSSDQREQDPKHTGRKLLVERISKLISENTAVVEDKQLENVRPRKTILSKQGSIDLPMPYTYKDSFHFDMRINQTQNIGLTKHSKPELYSSVPTQCTSSMEHAPFIRSSSLPFSFTLMQPDRSSPTSPYQSDYVTVARRGSSGQIDPTDSAKKPVSQHSSAHRPLVRQTAVDCNHATDGPFTNSSVEEAWTSSLSCNSDVGDICGEPNTKKFRRKKAQKFAYNKWYMYGGGTFKKLYDADKSVENSSVKGRKCSANPQHEIVQDLPKGASVDHKETVPSSNSMVRFTKSAGPPPVSLSPVSSDDLGLPTCPLDSSNSSIRALLGRNVSLSVLPLPATGSLLSHKSVCCNRTEAVKLINAPEHTNSSWQLCGAHLTSDRKTLRPDNKVTPPTDLETVSNTSSQPSSSLTSSVSQHGTDVTFVHSLKHPKYTEPKAALYLSCRVDATAPAVSTAAAASAAASAPITNNTFLPKYQLKLPHTADLAASPHIVSKAKETVNPEASAAPSDQTLPSSVTTCEENCENRVTTLPLSPAQGPLVMPCTVSSVSQGEASQISHSSTGSPAVVHRQFATTTITTGCLQSYSGGLCSTLMHSLKSTTDSRSAQLSMPLTPAAVNFCLTKANNVVSGATLTAVSHHHPLLSINHPSTHTQLSTTSAVANLRNKVQVGTTPPVTPCQMMPPDQSAPKVFHVHTADLQICLQIISDEQLALIAPQIERASSTGLSQICDNEAMTSGSKTKAQSTAVVDYNYQGRAHVEPQQSSDKSEPLHTLNTEQQTAPPHDEFVERKSVQELPEHSHTSKASASTMSVPSQGFAHLPHKGGLVSVVPQTQSPAGSLMSTSASLRFMKSGGTQSAENERAHSLNCCPEEPFAPDKRVSHGGTMHQSNVKSDFPGDDSQHKFEHRCSGEALTNKDSGACLRCTSRDACNTESGIPDECKTPQRFILSPQAKPAISISQNLFRHENMQSIRAGPPISSSSSLETSSECSETHLDPCTAQAPHTQGGQPGEGPDVATSIQVPAEGSWIPGEPSVVHCAEQEEQQVQEHGRTPVQHESFNWRPKHSRVKTGTTEKSHQTQEEQGSVGVSREDKKQEIKTGR</sequence>
<feature type="compositionally biased region" description="Low complexity" evidence="12">
    <location>
        <begin position="1312"/>
        <end position="1323"/>
    </location>
</feature>
<proteinExistence type="predicted"/>
<keyword evidence="5 11" id="KW-0863">Zinc-finger</keyword>
<feature type="domain" description="C2H2-type" evidence="13">
    <location>
        <begin position="136"/>
        <end position="165"/>
    </location>
</feature>
<feature type="compositionally biased region" description="Low complexity" evidence="12">
    <location>
        <begin position="734"/>
        <end position="751"/>
    </location>
</feature>
<dbReference type="InterPro" id="IPR036236">
    <property type="entry name" value="Znf_C2H2_sf"/>
</dbReference>
<name>A0A1A7WX70_9TELE</name>
<dbReference type="FunFam" id="3.30.160.60:FF:000097">
    <property type="entry name" value="Zinc finger protein"/>
    <property type="match status" value="1"/>
</dbReference>
<dbReference type="PANTHER" id="PTHR47166:SF1">
    <property type="entry name" value="ZINC FINGER PROTEIN 831"/>
    <property type="match status" value="1"/>
</dbReference>
<dbReference type="Gene3D" id="3.30.160.60">
    <property type="entry name" value="Classic Zinc Finger"/>
    <property type="match status" value="2"/>
</dbReference>
<evidence type="ECO:0000256" key="9">
    <source>
        <dbReference type="ARBA" id="ARBA00023163"/>
    </source>
</evidence>
<keyword evidence="3" id="KW-0479">Metal-binding</keyword>
<comment type="function">
    <text evidence="1">May be involved in transcriptional regulation.</text>
</comment>
<evidence type="ECO:0000313" key="14">
    <source>
        <dbReference type="EMBL" id="SBP10154.1"/>
    </source>
</evidence>
<feature type="region of interest" description="Disordered" evidence="12">
    <location>
        <begin position="479"/>
        <end position="503"/>
    </location>
</feature>
<keyword evidence="9" id="KW-0804">Transcription</keyword>
<evidence type="ECO:0000256" key="1">
    <source>
        <dbReference type="ARBA" id="ARBA00003767"/>
    </source>
</evidence>
<evidence type="ECO:0000256" key="10">
    <source>
        <dbReference type="ARBA" id="ARBA00023242"/>
    </source>
</evidence>
<dbReference type="GO" id="GO:0003677">
    <property type="term" value="F:DNA binding"/>
    <property type="evidence" value="ECO:0007669"/>
    <property type="project" value="UniProtKB-KW"/>
</dbReference>
<feature type="region of interest" description="Disordered" evidence="12">
    <location>
        <begin position="718"/>
        <end position="751"/>
    </location>
</feature>
<evidence type="ECO:0000256" key="4">
    <source>
        <dbReference type="ARBA" id="ARBA00022737"/>
    </source>
</evidence>
<keyword evidence="6" id="KW-0862">Zinc</keyword>
<evidence type="ECO:0000256" key="7">
    <source>
        <dbReference type="ARBA" id="ARBA00023015"/>
    </source>
</evidence>
<dbReference type="GO" id="GO:0008270">
    <property type="term" value="F:zinc ion binding"/>
    <property type="evidence" value="ECO:0007669"/>
    <property type="project" value="UniProtKB-KW"/>
</dbReference>
<dbReference type="Pfam" id="PF00096">
    <property type="entry name" value="zf-C2H2"/>
    <property type="match status" value="1"/>
</dbReference>
<dbReference type="EMBL" id="HADW01008754">
    <property type="protein sequence ID" value="SBP10154.1"/>
    <property type="molecule type" value="Transcribed_RNA"/>
</dbReference>
<dbReference type="PROSITE" id="PS00028">
    <property type="entry name" value="ZINC_FINGER_C2H2_1"/>
    <property type="match status" value="2"/>
</dbReference>
<feature type="region of interest" description="Disordered" evidence="12">
    <location>
        <begin position="1375"/>
        <end position="1434"/>
    </location>
</feature>
<dbReference type="PANTHER" id="PTHR47166">
    <property type="entry name" value="ZINC FINGER PROTEIN 831"/>
    <property type="match status" value="1"/>
</dbReference>
<reference evidence="14" key="1">
    <citation type="submission" date="2016-05" db="EMBL/GenBank/DDBJ databases">
        <authorList>
            <person name="Lavstsen T."/>
            <person name="Jespersen J.S."/>
        </authorList>
    </citation>
    <scope>NUCLEOTIDE SEQUENCE</scope>
    <source>
        <tissue evidence="14">Brain</tissue>
    </source>
</reference>
<dbReference type="SUPFAM" id="SSF57667">
    <property type="entry name" value="beta-beta-alpha zinc fingers"/>
    <property type="match status" value="1"/>
</dbReference>
<comment type="subcellular location">
    <subcellularLocation>
        <location evidence="2">Nucleus</location>
    </subcellularLocation>
</comment>